<gene>
    <name evidence="2" type="ORF">W7K_08670</name>
</gene>
<accession>A0A0L8ABW2</accession>
<feature type="chain" id="PRO_5005580008" evidence="1">
    <location>
        <begin position="30"/>
        <end position="82"/>
    </location>
</feature>
<feature type="signal peptide" evidence="1">
    <location>
        <begin position="1"/>
        <end position="29"/>
    </location>
</feature>
<sequence length="82" mass="9151">MMLMKLQLASMAALIVTFAGMLSSGTASAGVPTPPGSITRCEPFEVERYRFHQHCIVTMPDVDGEIFLSEYWVDEYGNPYLM</sequence>
<dbReference type="AlphaFoldDB" id="A0A0L8ABW2"/>
<evidence type="ECO:0000256" key="1">
    <source>
        <dbReference type="SAM" id="SignalP"/>
    </source>
</evidence>
<comment type="caution">
    <text evidence="2">The sequence shown here is derived from an EMBL/GenBank/DDBJ whole genome shotgun (WGS) entry which is preliminary data.</text>
</comment>
<name>A0A0L8ABW2_9GAMM</name>
<reference evidence="2 3" key="1">
    <citation type="journal article" date="2012" name="J. Bacteriol.">
        <title>Genome sequence of a novel nicotine-degrading strain, Pseudomonas geniculata N1.</title>
        <authorList>
            <person name="Tang H."/>
            <person name="Yu H."/>
            <person name="Tai C."/>
            <person name="Huang K."/>
            <person name="Liu Y."/>
            <person name="Wang L."/>
            <person name="Yao Y."/>
            <person name="Wu G."/>
            <person name="Xu P."/>
        </authorList>
    </citation>
    <scope>NUCLEOTIDE SEQUENCE [LARGE SCALE GENOMIC DNA]</scope>
    <source>
        <strain evidence="2 3">N1</strain>
    </source>
</reference>
<dbReference type="EMBL" id="AJLO02000017">
    <property type="protein sequence ID" value="KOE99614.1"/>
    <property type="molecule type" value="Genomic_DNA"/>
</dbReference>
<evidence type="ECO:0000313" key="3">
    <source>
        <dbReference type="Proteomes" id="UP000036890"/>
    </source>
</evidence>
<organism evidence="2 3">
    <name type="scientific">Stenotrophomonas geniculata N1</name>
    <dbReference type="NCBI Taxonomy" id="1167641"/>
    <lineage>
        <taxon>Bacteria</taxon>
        <taxon>Pseudomonadati</taxon>
        <taxon>Pseudomonadota</taxon>
        <taxon>Gammaproteobacteria</taxon>
        <taxon>Lysobacterales</taxon>
        <taxon>Lysobacteraceae</taxon>
        <taxon>Stenotrophomonas</taxon>
    </lineage>
</organism>
<evidence type="ECO:0000313" key="2">
    <source>
        <dbReference type="EMBL" id="KOE99614.1"/>
    </source>
</evidence>
<dbReference type="Proteomes" id="UP000036890">
    <property type="component" value="Unassembled WGS sequence"/>
</dbReference>
<proteinExistence type="predicted"/>
<protein>
    <submittedName>
        <fullName evidence="2">Membrane protein</fullName>
    </submittedName>
</protein>
<keyword evidence="1" id="KW-0732">Signal</keyword>